<dbReference type="AlphaFoldDB" id="A0A1G5D6B7"/>
<gene>
    <name evidence="2" type="ORF">SAMN05216233_1042</name>
</gene>
<dbReference type="OrthoDB" id="5753718at2"/>
<protein>
    <submittedName>
        <fullName evidence="2">Uncharacterized membrane protein</fullName>
    </submittedName>
</protein>
<feature type="transmembrane region" description="Helical" evidence="1">
    <location>
        <begin position="249"/>
        <end position="267"/>
    </location>
</feature>
<dbReference type="EMBL" id="FMUX01000004">
    <property type="protein sequence ID" value="SCY10051.1"/>
    <property type="molecule type" value="Genomic_DNA"/>
</dbReference>
<organism evidence="2 3">
    <name type="scientific">Desulfoluna spongiiphila</name>
    <dbReference type="NCBI Taxonomy" id="419481"/>
    <lineage>
        <taxon>Bacteria</taxon>
        <taxon>Pseudomonadati</taxon>
        <taxon>Thermodesulfobacteriota</taxon>
        <taxon>Desulfobacteria</taxon>
        <taxon>Desulfobacterales</taxon>
        <taxon>Desulfolunaceae</taxon>
        <taxon>Desulfoluna</taxon>
    </lineage>
</organism>
<feature type="transmembrane region" description="Helical" evidence="1">
    <location>
        <begin position="173"/>
        <end position="194"/>
    </location>
</feature>
<dbReference type="PANTHER" id="PTHR41771:SF1">
    <property type="entry name" value="MEMBRANE PROTEIN"/>
    <property type="match status" value="1"/>
</dbReference>
<evidence type="ECO:0000256" key="1">
    <source>
        <dbReference type="SAM" id="Phobius"/>
    </source>
</evidence>
<dbReference type="Proteomes" id="UP000198870">
    <property type="component" value="Unassembled WGS sequence"/>
</dbReference>
<feature type="transmembrane region" description="Helical" evidence="1">
    <location>
        <begin position="201"/>
        <end position="221"/>
    </location>
</feature>
<keyword evidence="3" id="KW-1185">Reference proteome</keyword>
<proteinExistence type="predicted"/>
<dbReference type="PANTHER" id="PTHR41771">
    <property type="entry name" value="MEMBRANE PROTEIN-RELATED"/>
    <property type="match status" value="1"/>
</dbReference>
<feature type="transmembrane region" description="Helical" evidence="1">
    <location>
        <begin position="123"/>
        <end position="140"/>
    </location>
</feature>
<evidence type="ECO:0000313" key="3">
    <source>
        <dbReference type="Proteomes" id="UP000198870"/>
    </source>
</evidence>
<name>A0A1G5D6B7_9BACT</name>
<keyword evidence="1" id="KW-1133">Transmembrane helix</keyword>
<accession>A0A1G5D6B7</accession>
<evidence type="ECO:0000313" key="2">
    <source>
        <dbReference type="EMBL" id="SCY10051.1"/>
    </source>
</evidence>
<dbReference type="STRING" id="419481.SAMN05216233_1042"/>
<keyword evidence="1" id="KW-0812">Transmembrane</keyword>
<dbReference type="RefSeq" id="WP_092209660.1">
    <property type="nucleotide sequence ID" value="NZ_FMUX01000004.1"/>
</dbReference>
<dbReference type="InterPro" id="IPR012507">
    <property type="entry name" value="YibE_F"/>
</dbReference>
<feature type="transmembrane region" description="Helical" evidence="1">
    <location>
        <begin position="147"/>
        <end position="167"/>
    </location>
</feature>
<sequence>MGDVKKNMEWVFLFIILAVVCLVGQRWLHAGEEGNVHEVPGTVISVENDEILRAGAGAVGVQAATVVIVDGKWKGMQVRAINHLNGQLDMDEIYVPGDRILLAVQEVEGEITDAKAINMYRQHWELALFAVFAAALVVYSRLIGVKALLSFLGALGVLWCYYIPNLLEGAAPLPLSLAVLVLLSMVIIFTVSGFTRQGVSAFLGTVCGLGVTLGLTLFFGARLHLGGMTTPFSTLLLVQGGYGLNMQHIFYSAVLLGASGAAMDIAMDVSVSMGEVKTKRPDIGVRELIASGFNVGRMVIGTMATTLLLAYSGGYLTMLMVFVSQGTSFTRIVNMKLVAAEIFRILIGSIGLVMVAPVTAVIAGVLLNASWEAWGVRQPAEK</sequence>
<reference evidence="2 3" key="1">
    <citation type="submission" date="2016-10" db="EMBL/GenBank/DDBJ databases">
        <authorList>
            <person name="de Groot N.N."/>
        </authorList>
    </citation>
    <scope>NUCLEOTIDE SEQUENCE [LARGE SCALE GENOMIC DNA]</scope>
    <source>
        <strain evidence="2 3">AA1</strain>
    </source>
</reference>
<keyword evidence="1" id="KW-0472">Membrane</keyword>
<feature type="transmembrane region" description="Helical" evidence="1">
    <location>
        <begin position="345"/>
        <end position="367"/>
    </location>
</feature>
<dbReference type="Pfam" id="PF07907">
    <property type="entry name" value="YibE_F"/>
    <property type="match status" value="1"/>
</dbReference>